<dbReference type="Proteomes" id="UP000663722">
    <property type="component" value="Chromosome"/>
</dbReference>
<dbReference type="CDD" id="cd00082">
    <property type="entry name" value="HisKA"/>
    <property type="match status" value="1"/>
</dbReference>
<keyword evidence="5" id="KW-1133">Transmembrane helix</keyword>
<dbReference type="EMBL" id="CP061800">
    <property type="protein sequence ID" value="QTA89786.1"/>
    <property type="molecule type" value="Genomic_DNA"/>
</dbReference>
<protein>
    <recommendedName>
        <fullName evidence="2">histidine kinase</fullName>
        <ecNumber evidence="2">2.7.13.3</ecNumber>
    </recommendedName>
</protein>
<dbReference type="InterPro" id="IPR036890">
    <property type="entry name" value="HATPase_C_sf"/>
</dbReference>
<keyword evidence="3" id="KW-0597">Phosphoprotein</keyword>
<feature type="coiled-coil region" evidence="4">
    <location>
        <begin position="282"/>
        <end position="347"/>
    </location>
</feature>
<dbReference type="SUPFAM" id="SSF47384">
    <property type="entry name" value="Homodimeric domain of signal transducing histidine kinase"/>
    <property type="match status" value="1"/>
</dbReference>
<dbReference type="PRINTS" id="PR00344">
    <property type="entry name" value="BCTRLSENSOR"/>
</dbReference>
<name>A0A975GQ85_9BACT</name>
<keyword evidence="7" id="KW-0808">Transferase</keyword>
<keyword evidence="5" id="KW-0812">Transmembrane</keyword>
<dbReference type="PANTHER" id="PTHR43547:SF2">
    <property type="entry name" value="HYBRID SIGNAL TRANSDUCTION HISTIDINE KINASE C"/>
    <property type="match status" value="1"/>
</dbReference>
<reference evidence="7" key="1">
    <citation type="journal article" date="2021" name="Microb. Physiol.">
        <title>Proteogenomic Insights into the Physiology of Marine, Sulfate-Reducing, Filamentous Desulfonema limicola and Desulfonema magnum.</title>
        <authorList>
            <person name="Schnaars V."/>
            <person name="Wohlbrand L."/>
            <person name="Scheve S."/>
            <person name="Hinrichs C."/>
            <person name="Reinhardt R."/>
            <person name="Rabus R."/>
        </authorList>
    </citation>
    <scope>NUCLEOTIDE SEQUENCE</scope>
    <source>
        <strain evidence="7">4be13</strain>
    </source>
</reference>
<feature type="transmembrane region" description="Helical" evidence="5">
    <location>
        <begin position="20"/>
        <end position="38"/>
    </location>
</feature>
<evidence type="ECO:0000259" key="6">
    <source>
        <dbReference type="PROSITE" id="PS50109"/>
    </source>
</evidence>
<dbReference type="PANTHER" id="PTHR43547">
    <property type="entry name" value="TWO-COMPONENT HISTIDINE KINASE"/>
    <property type="match status" value="1"/>
</dbReference>
<dbReference type="Gene3D" id="3.30.565.10">
    <property type="entry name" value="Histidine kinase-like ATPase, C-terminal domain"/>
    <property type="match status" value="1"/>
</dbReference>
<evidence type="ECO:0000256" key="1">
    <source>
        <dbReference type="ARBA" id="ARBA00000085"/>
    </source>
</evidence>
<evidence type="ECO:0000256" key="5">
    <source>
        <dbReference type="SAM" id="Phobius"/>
    </source>
</evidence>
<comment type="catalytic activity">
    <reaction evidence="1">
        <text>ATP + protein L-histidine = ADP + protein N-phospho-L-histidine.</text>
        <dbReference type="EC" id="2.7.13.3"/>
    </reaction>
</comment>
<dbReference type="InterPro" id="IPR036097">
    <property type="entry name" value="HisK_dim/P_sf"/>
</dbReference>
<dbReference type="Pfam" id="PF00512">
    <property type="entry name" value="HisKA"/>
    <property type="match status" value="1"/>
</dbReference>
<feature type="transmembrane region" description="Helical" evidence="5">
    <location>
        <begin position="260"/>
        <end position="278"/>
    </location>
</feature>
<dbReference type="InterPro" id="IPR004358">
    <property type="entry name" value="Sig_transdc_His_kin-like_C"/>
</dbReference>
<dbReference type="InterPro" id="IPR005467">
    <property type="entry name" value="His_kinase_dom"/>
</dbReference>
<evidence type="ECO:0000256" key="2">
    <source>
        <dbReference type="ARBA" id="ARBA00012438"/>
    </source>
</evidence>
<dbReference type="InterPro" id="IPR003661">
    <property type="entry name" value="HisK_dim/P_dom"/>
</dbReference>
<evidence type="ECO:0000256" key="4">
    <source>
        <dbReference type="SAM" id="Coils"/>
    </source>
</evidence>
<evidence type="ECO:0000256" key="3">
    <source>
        <dbReference type="ARBA" id="ARBA00022553"/>
    </source>
</evidence>
<evidence type="ECO:0000313" key="7">
    <source>
        <dbReference type="EMBL" id="QTA89786.1"/>
    </source>
</evidence>
<dbReference type="RefSeq" id="WP_207678263.1">
    <property type="nucleotide sequence ID" value="NZ_CP061800.1"/>
</dbReference>
<gene>
    <name evidence="7" type="ORF">dnm_058430</name>
</gene>
<dbReference type="InterPro" id="IPR003594">
    <property type="entry name" value="HATPase_dom"/>
</dbReference>
<keyword evidence="5" id="KW-0472">Membrane</keyword>
<dbReference type="AlphaFoldDB" id="A0A975GQ85"/>
<keyword evidence="7" id="KW-0418">Kinase</keyword>
<organism evidence="7 8">
    <name type="scientific">Desulfonema magnum</name>
    <dbReference type="NCBI Taxonomy" id="45655"/>
    <lineage>
        <taxon>Bacteria</taxon>
        <taxon>Pseudomonadati</taxon>
        <taxon>Thermodesulfobacteriota</taxon>
        <taxon>Desulfobacteria</taxon>
        <taxon>Desulfobacterales</taxon>
        <taxon>Desulfococcaceae</taxon>
        <taxon>Desulfonema</taxon>
    </lineage>
</organism>
<dbReference type="EC" id="2.7.13.3" evidence="2"/>
<feature type="domain" description="Histidine kinase" evidence="6">
    <location>
        <begin position="311"/>
        <end position="518"/>
    </location>
</feature>
<dbReference type="SMART" id="SM00388">
    <property type="entry name" value="HisKA"/>
    <property type="match status" value="1"/>
</dbReference>
<dbReference type="CDD" id="cd00075">
    <property type="entry name" value="HATPase"/>
    <property type="match status" value="1"/>
</dbReference>
<dbReference type="GO" id="GO:0000155">
    <property type="term" value="F:phosphorelay sensor kinase activity"/>
    <property type="evidence" value="ECO:0007669"/>
    <property type="project" value="InterPro"/>
</dbReference>
<sequence>MTEKPIRIPKPLRLLPGWKGNLLVFGLLIIIVLGYFFWQARQAHRTFLNHAREHSRMLAGVIELNARGAVLSQGAVEEIMQTFLGNMARFADYLDTVEPFSEDELAAFALEAGLAGIRIIRDNGEFTQGPPGWFSPSYVTCTENVRVLQHLATDHLYFLTLPREAGEGCVVVGLTAVHIEKLHEQVGLSHLLHTLSELAGIRYVRIESFTSNPPKAEVILIDKPDKKLAETRLPFDEGILVVALEAGHFFFRIRQLWNEFFLFSAILAILGVFFSWILHRYQNAYLNRIRDVERELARQREDAALGRAAAAITHEIRNPLNAISIGLQRLQIEADDLDDEYQSLVSTMLRAVRRTNSIVTNIRQYAGPLTPQKKPVRLNSMLNHILALYAQKCEEHSVEVKCEIRHNEPVAGDPDMLEQVLENLIKNGIEAQPEGGDIRIILDHQGREAVLTIENSGFSLSESEADQIFEPYFTTKTRGTGLGLAIVRRIVHSHGGRLELQVPRKGVLCVFLYLPLANSD</sequence>
<dbReference type="SMART" id="SM00387">
    <property type="entry name" value="HATPase_c"/>
    <property type="match status" value="1"/>
</dbReference>
<dbReference type="Gene3D" id="1.10.287.130">
    <property type="match status" value="1"/>
</dbReference>
<dbReference type="KEGG" id="dmm:dnm_058430"/>
<proteinExistence type="predicted"/>
<evidence type="ECO:0000313" key="8">
    <source>
        <dbReference type="Proteomes" id="UP000663722"/>
    </source>
</evidence>
<accession>A0A975GQ85</accession>
<dbReference type="PROSITE" id="PS50109">
    <property type="entry name" value="HIS_KIN"/>
    <property type="match status" value="1"/>
</dbReference>
<keyword evidence="4" id="KW-0175">Coiled coil</keyword>
<dbReference type="SUPFAM" id="SSF55874">
    <property type="entry name" value="ATPase domain of HSP90 chaperone/DNA topoisomerase II/histidine kinase"/>
    <property type="match status" value="1"/>
</dbReference>
<keyword evidence="8" id="KW-1185">Reference proteome</keyword>
<dbReference type="Pfam" id="PF02518">
    <property type="entry name" value="HATPase_c"/>
    <property type="match status" value="1"/>
</dbReference>